<organism evidence="1 2">
    <name type="scientific">Hypholoma sublateritium (strain FD-334 SS-4)</name>
    <dbReference type="NCBI Taxonomy" id="945553"/>
    <lineage>
        <taxon>Eukaryota</taxon>
        <taxon>Fungi</taxon>
        <taxon>Dikarya</taxon>
        <taxon>Basidiomycota</taxon>
        <taxon>Agaricomycotina</taxon>
        <taxon>Agaricomycetes</taxon>
        <taxon>Agaricomycetidae</taxon>
        <taxon>Agaricales</taxon>
        <taxon>Agaricineae</taxon>
        <taxon>Strophariaceae</taxon>
        <taxon>Hypholoma</taxon>
    </lineage>
</organism>
<dbReference type="Proteomes" id="UP000054270">
    <property type="component" value="Unassembled WGS sequence"/>
</dbReference>
<dbReference type="STRING" id="945553.A0A0D2P7W7"/>
<evidence type="ECO:0008006" key="3">
    <source>
        <dbReference type="Google" id="ProtNLM"/>
    </source>
</evidence>
<evidence type="ECO:0000313" key="1">
    <source>
        <dbReference type="EMBL" id="KJA24716.1"/>
    </source>
</evidence>
<keyword evidence="2" id="KW-1185">Reference proteome</keyword>
<dbReference type="Gene3D" id="3.30.710.10">
    <property type="entry name" value="Potassium Channel Kv1.1, Chain A"/>
    <property type="match status" value="1"/>
</dbReference>
<name>A0A0D2P7W7_HYPSF</name>
<evidence type="ECO:0000313" key="2">
    <source>
        <dbReference type="Proteomes" id="UP000054270"/>
    </source>
</evidence>
<reference evidence="2" key="1">
    <citation type="submission" date="2014-04" db="EMBL/GenBank/DDBJ databases">
        <title>Evolutionary Origins and Diversification of the Mycorrhizal Mutualists.</title>
        <authorList>
            <consortium name="DOE Joint Genome Institute"/>
            <consortium name="Mycorrhizal Genomics Consortium"/>
            <person name="Kohler A."/>
            <person name="Kuo A."/>
            <person name="Nagy L.G."/>
            <person name="Floudas D."/>
            <person name="Copeland A."/>
            <person name="Barry K.W."/>
            <person name="Cichocki N."/>
            <person name="Veneault-Fourrey C."/>
            <person name="LaButti K."/>
            <person name="Lindquist E.A."/>
            <person name="Lipzen A."/>
            <person name="Lundell T."/>
            <person name="Morin E."/>
            <person name="Murat C."/>
            <person name="Riley R."/>
            <person name="Ohm R."/>
            <person name="Sun H."/>
            <person name="Tunlid A."/>
            <person name="Henrissat B."/>
            <person name="Grigoriev I.V."/>
            <person name="Hibbett D.S."/>
            <person name="Martin F."/>
        </authorList>
    </citation>
    <scope>NUCLEOTIDE SEQUENCE [LARGE SCALE GENOMIC DNA]</scope>
    <source>
        <strain evidence="2">FD-334 SS-4</strain>
    </source>
</reference>
<dbReference type="OMA" id="PECTRHE"/>
<dbReference type="AlphaFoldDB" id="A0A0D2P7W7"/>
<dbReference type="InterPro" id="IPR011333">
    <property type="entry name" value="SKP1/BTB/POZ_sf"/>
</dbReference>
<dbReference type="OrthoDB" id="2985972at2759"/>
<accession>A0A0D2P7W7</accession>
<gene>
    <name evidence="1" type="ORF">HYPSUDRAFT_200280</name>
</gene>
<proteinExistence type="predicted"/>
<protein>
    <recommendedName>
        <fullName evidence="3">BTB domain-containing protein</fullName>
    </recommendedName>
</protein>
<sequence length="274" mass="30947">MVVFMVNTKGFKVDAARLATHSDFLRGMLFDENGLIGKPGEGTDTHPIIVQGCTEEAFANFLLWLNHHPWAPLAADHQQQLLDVLHVSHMWDILPGINFASDQLQTRFKLGPCHLLNLAGRYGLTDWVAGAVKTLLKRQLQSLSAGERNYLGFNLYTVIACAKESISMERQRLGNHAPFPRNFDNGPFCMDPQHAACKRIWTEKWFLIMVRRIHAVDPLPLSDVPDALEAMDHKGMNLGCKGFILAWLRASDHIRREEKIIEETISDVIDLLSN</sequence>
<dbReference type="EMBL" id="KN817535">
    <property type="protein sequence ID" value="KJA24716.1"/>
    <property type="molecule type" value="Genomic_DNA"/>
</dbReference>